<feature type="region of interest" description="Disordered" evidence="1">
    <location>
        <begin position="1"/>
        <end position="32"/>
    </location>
</feature>
<gene>
    <name evidence="2" type="ORF">A3196_19315</name>
</gene>
<organism evidence="2 3">
    <name type="scientific">Candidatus Thiodiazotropha endoloripes</name>
    <dbReference type="NCBI Taxonomy" id="1818881"/>
    <lineage>
        <taxon>Bacteria</taxon>
        <taxon>Pseudomonadati</taxon>
        <taxon>Pseudomonadota</taxon>
        <taxon>Gammaproteobacteria</taxon>
        <taxon>Chromatiales</taxon>
        <taxon>Sedimenticolaceae</taxon>
        <taxon>Candidatus Thiodiazotropha</taxon>
    </lineage>
</organism>
<name>A0A1E2UIH9_9GAMM</name>
<keyword evidence="3" id="KW-1185">Reference proteome</keyword>
<accession>A0A1E2UIH9</accession>
<dbReference type="Proteomes" id="UP000094849">
    <property type="component" value="Unassembled WGS sequence"/>
</dbReference>
<dbReference type="AlphaFoldDB" id="A0A1E2UIH9"/>
<reference evidence="2 3" key="1">
    <citation type="submission" date="2016-03" db="EMBL/GenBank/DDBJ databases">
        <title>Chemosynthetic sulphur-oxidizing symbionts of marine invertebrate animals are capable of nitrogen fixation.</title>
        <authorList>
            <person name="Petersen J.M."/>
            <person name="Kemper A."/>
            <person name="Gruber-Vodicka H."/>
            <person name="Cardini U."/>
            <person name="Geest Mvander."/>
            <person name="Kleiner M."/>
            <person name="Bulgheresi S."/>
            <person name="Fussmann M."/>
            <person name="Herbold C."/>
            <person name="Seah B.K.B."/>
            <person name="Antony C.Paul."/>
            <person name="Liu D."/>
            <person name="Belitz A."/>
            <person name="Weber M."/>
        </authorList>
    </citation>
    <scope>NUCLEOTIDE SEQUENCE [LARGE SCALE GENOMIC DNA]</scope>
    <source>
        <strain evidence="2">G_D</strain>
    </source>
</reference>
<proteinExistence type="predicted"/>
<evidence type="ECO:0000313" key="2">
    <source>
        <dbReference type="EMBL" id="ODB92919.1"/>
    </source>
</evidence>
<evidence type="ECO:0000256" key="1">
    <source>
        <dbReference type="SAM" id="MobiDB-lite"/>
    </source>
</evidence>
<dbReference type="STRING" id="1818881.A3196_19315"/>
<dbReference type="EMBL" id="LVJZ01000005">
    <property type="protein sequence ID" value="ODB92919.1"/>
    <property type="molecule type" value="Genomic_DNA"/>
</dbReference>
<protein>
    <submittedName>
        <fullName evidence="2">Uncharacterized protein</fullName>
    </submittedName>
</protein>
<sequence>MDCKQSGGSDMLTDNELLPGMDDTRPKQKGFRHMVKQTSVRELEVMAVRLRDAGDEKGAEYLERQAVALLDKKICRRVLTQSRQSKAGIDGKEIPLIESLA</sequence>
<comment type="caution">
    <text evidence="2">The sequence shown here is derived from an EMBL/GenBank/DDBJ whole genome shotgun (WGS) entry which is preliminary data.</text>
</comment>
<evidence type="ECO:0000313" key="3">
    <source>
        <dbReference type="Proteomes" id="UP000094849"/>
    </source>
</evidence>